<keyword evidence="7" id="KW-1185">Reference proteome</keyword>
<gene>
    <name evidence="6" type="ORF">I2H38_19465</name>
</gene>
<dbReference type="AlphaFoldDB" id="A0A931BVM3"/>
<dbReference type="EMBL" id="JADQDO010000016">
    <property type="protein sequence ID" value="MBF9235544.1"/>
    <property type="molecule type" value="Genomic_DNA"/>
</dbReference>
<keyword evidence="3" id="KW-0238">DNA-binding</keyword>
<evidence type="ECO:0000256" key="3">
    <source>
        <dbReference type="ARBA" id="ARBA00023125"/>
    </source>
</evidence>
<dbReference type="InterPro" id="IPR011010">
    <property type="entry name" value="DNA_brk_join_enz"/>
</dbReference>
<comment type="similarity">
    <text evidence="1">Belongs to the 'phage' integrase family.</text>
</comment>
<dbReference type="GO" id="GO:0003677">
    <property type="term" value="F:DNA binding"/>
    <property type="evidence" value="ECO:0007669"/>
    <property type="project" value="UniProtKB-KW"/>
</dbReference>
<evidence type="ECO:0000313" key="7">
    <source>
        <dbReference type="Proteomes" id="UP000599312"/>
    </source>
</evidence>
<evidence type="ECO:0000256" key="2">
    <source>
        <dbReference type="ARBA" id="ARBA00022908"/>
    </source>
</evidence>
<dbReference type="InterPro" id="IPR002104">
    <property type="entry name" value="Integrase_catalytic"/>
</dbReference>
<keyword evidence="2" id="KW-0229">DNA integration</keyword>
<evidence type="ECO:0000256" key="1">
    <source>
        <dbReference type="ARBA" id="ARBA00008857"/>
    </source>
</evidence>
<dbReference type="Proteomes" id="UP000599312">
    <property type="component" value="Unassembled WGS sequence"/>
</dbReference>
<name>A0A931BVM3_9HYPH</name>
<dbReference type="Gene3D" id="1.10.443.10">
    <property type="entry name" value="Intergrase catalytic core"/>
    <property type="match status" value="1"/>
</dbReference>
<dbReference type="Gene3D" id="3.30.160.390">
    <property type="entry name" value="Integrase, DNA-binding domain"/>
    <property type="match status" value="1"/>
</dbReference>
<proteinExistence type="inferred from homology"/>
<dbReference type="Pfam" id="PF13356">
    <property type="entry name" value="Arm-DNA-bind_3"/>
    <property type="match status" value="1"/>
</dbReference>
<protein>
    <submittedName>
        <fullName evidence="6">Site-specific integrase</fullName>
    </submittedName>
</protein>
<reference evidence="6" key="1">
    <citation type="submission" date="2020-11" db="EMBL/GenBank/DDBJ databases">
        <authorList>
            <person name="Kim M.K."/>
        </authorList>
    </citation>
    <scope>NUCLEOTIDE SEQUENCE</scope>
    <source>
        <strain evidence="6">BT350</strain>
    </source>
</reference>
<dbReference type="SUPFAM" id="SSF56349">
    <property type="entry name" value="DNA breaking-rejoining enzymes"/>
    <property type="match status" value="1"/>
</dbReference>
<dbReference type="PANTHER" id="PTHR30629:SF2">
    <property type="entry name" value="PROPHAGE INTEGRASE INTS-RELATED"/>
    <property type="match status" value="1"/>
</dbReference>
<dbReference type="Gene3D" id="1.10.150.130">
    <property type="match status" value="1"/>
</dbReference>
<dbReference type="InterPro" id="IPR050808">
    <property type="entry name" value="Phage_Integrase"/>
</dbReference>
<dbReference type="GO" id="GO:0006310">
    <property type="term" value="P:DNA recombination"/>
    <property type="evidence" value="ECO:0007669"/>
    <property type="project" value="UniProtKB-KW"/>
</dbReference>
<dbReference type="PANTHER" id="PTHR30629">
    <property type="entry name" value="PROPHAGE INTEGRASE"/>
    <property type="match status" value="1"/>
</dbReference>
<feature type="domain" description="Tyr recombinase" evidence="5">
    <location>
        <begin position="218"/>
        <end position="395"/>
    </location>
</feature>
<dbReference type="GO" id="GO:0015074">
    <property type="term" value="P:DNA integration"/>
    <property type="evidence" value="ECO:0007669"/>
    <property type="project" value="UniProtKB-KW"/>
</dbReference>
<dbReference type="InterPro" id="IPR013762">
    <property type="entry name" value="Integrase-like_cat_sf"/>
</dbReference>
<dbReference type="InterPro" id="IPR010998">
    <property type="entry name" value="Integrase_recombinase_N"/>
</dbReference>
<dbReference type="RefSeq" id="WP_196273540.1">
    <property type="nucleotide sequence ID" value="NZ_JADQDO010000016.1"/>
</dbReference>
<dbReference type="CDD" id="cd00801">
    <property type="entry name" value="INT_P4_C"/>
    <property type="match status" value="1"/>
</dbReference>
<dbReference type="InterPro" id="IPR025166">
    <property type="entry name" value="Integrase_DNA_bind_dom"/>
</dbReference>
<dbReference type="InterPro" id="IPR038488">
    <property type="entry name" value="Integrase_DNA-bd_sf"/>
</dbReference>
<dbReference type="PROSITE" id="PS51898">
    <property type="entry name" value="TYR_RECOMBINASE"/>
    <property type="match status" value="1"/>
</dbReference>
<keyword evidence="4" id="KW-0233">DNA recombination</keyword>
<evidence type="ECO:0000259" key="5">
    <source>
        <dbReference type="PROSITE" id="PS51898"/>
    </source>
</evidence>
<organism evidence="6 7">
    <name type="scientific">Microvirga alba</name>
    <dbReference type="NCBI Taxonomy" id="2791025"/>
    <lineage>
        <taxon>Bacteria</taxon>
        <taxon>Pseudomonadati</taxon>
        <taxon>Pseudomonadota</taxon>
        <taxon>Alphaproteobacteria</taxon>
        <taxon>Hyphomicrobiales</taxon>
        <taxon>Methylobacteriaceae</taxon>
        <taxon>Microvirga</taxon>
    </lineage>
</organism>
<evidence type="ECO:0000256" key="4">
    <source>
        <dbReference type="ARBA" id="ARBA00023172"/>
    </source>
</evidence>
<sequence length="414" mass="46266">MLTDKQIQRAIRELKTETTLNDGAAGRGTGSLRLRLRPTAAGVSATWMAFWKKDGKRQTKPLGRYPDMSLAEAREAFGGEVRQVLHAGRNPRAVVQAVEKPTVEALFQSYVAHLRTAGTATVDEIERILLLRSSNCADGLGRHRNAADIEPADVSKHLASHFARGVRRQTDLMRTYMHAAFSWGMKATHDYRAENRKDWGIKANPVSAIPKDTEASQARERNLSADEIRAVWNAAPDQTGDVLRLVIACGQRVLETIKVEGKEIDLDRALWNMPAHKTKLRKRPHTIPLPRQAVEIFRELKAIHGDGPLFPARQGSKHGPFIGIPSVSRGASRLTCCDPFQPRDLRRTWKSRAGDGAKISKELRDLIQQHALEGDTGSKHYDRADYLPQLRAAMDKWEAWLDQALQPKEEQAAA</sequence>
<evidence type="ECO:0000313" key="6">
    <source>
        <dbReference type="EMBL" id="MBF9235544.1"/>
    </source>
</evidence>
<accession>A0A931BVM3</accession>
<comment type="caution">
    <text evidence="6">The sequence shown here is derived from an EMBL/GenBank/DDBJ whole genome shotgun (WGS) entry which is preliminary data.</text>
</comment>